<reference evidence="1 2" key="1">
    <citation type="journal article" date="2017" name="PLoS Biol.">
        <title>The sea cucumber genome provides insights into morphological evolution and visceral regeneration.</title>
        <authorList>
            <person name="Zhang X."/>
            <person name="Sun L."/>
            <person name="Yuan J."/>
            <person name="Sun Y."/>
            <person name="Gao Y."/>
            <person name="Zhang L."/>
            <person name="Li S."/>
            <person name="Dai H."/>
            <person name="Hamel J.F."/>
            <person name="Liu C."/>
            <person name="Yu Y."/>
            <person name="Liu S."/>
            <person name="Lin W."/>
            <person name="Guo K."/>
            <person name="Jin S."/>
            <person name="Xu P."/>
            <person name="Storey K.B."/>
            <person name="Huan P."/>
            <person name="Zhang T."/>
            <person name="Zhou Y."/>
            <person name="Zhang J."/>
            <person name="Lin C."/>
            <person name="Li X."/>
            <person name="Xing L."/>
            <person name="Huo D."/>
            <person name="Sun M."/>
            <person name="Wang L."/>
            <person name="Mercier A."/>
            <person name="Li F."/>
            <person name="Yang H."/>
            <person name="Xiang J."/>
        </authorList>
    </citation>
    <scope>NUCLEOTIDE SEQUENCE [LARGE SCALE GENOMIC DNA]</scope>
    <source>
        <strain evidence="1">Shaxun</strain>
        <tissue evidence="1">Muscle</tissue>
    </source>
</reference>
<dbReference type="OrthoDB" id="10603329at2759"/>
<protein>
    <submittedName>
        <fullName evidence="1">Uncharacterized protein</fullName>
    </submittedName>
</protein>
<sequence length="160" mass="18737">MVIGIGMNISNNLSRGCLLPTWRSDEILLIPAWMAVPGMWDFSFYCKERKAGVHLENGPFVETTRSYRHNEITRLSSPRNNERALRDSACKLNGEVIEETERYSFRETREEPNERNRMLKAVHGEGEWENFMQNTYQSPITMFRQSRITEYVAMETLNLP</sequence>
<dbReference type="AlphaFoldDB" id="A0A2G8KFJ0"/>
<organism evidence="1 2">
    <name type="scientific">Stichopus japonicus</name>
    <name type="common">Sea cucumber</name>
    <dbReference type="NCBI Taxonomy" id="307972"/>
    <lineage>
        <taxon>Eukaryota</taxon>
        <taxon>Metazoa</taxon>
        <taxon>Echinodermata</taxon>
        <taxon>Eleutherozoa</taxon>
        <taxon>Echinozoa</taxon>
        <taxon>Holothuroidea</taxon>
        <taxon>Aspidochirotacea</taxon>
        <taxon>Aspidochirotida</taxon>
        <taxon>Stichopodidae</taxon>
        <taxon>Apostichopus</taxon>
    </lineage>
</organism>
<evidence type="ECO:0000313" key="1">
    <source>
        <dbReference type="EMBL" id="PIK46774.1"/>
    </source>
</evidence>
<gene>
    <name evidence="1" type="ORF">BSL78_16372</name>
</gene>
<dbReference type="EMBL" id="MRZV01000621">
    <property type="protein sequence ID" value="PIK46774.1"/>
    <property type="molecule type" value="Genomic_DNA"/>
</dbReference>
<comment type="caution">
    <text evidence="1">The sequence shown here is derived from an EMBL/GenBank/DDBJ whole genome shotgun (WGS) entry which is preliminary data.</text>
</comment>
<evidence type="ECO:0000313" key="2">
    <source>
        <dbReference type="Proteomes" id="UP000230750"/>
    </source>
</evidence>
<accession>A0A2G8KFJ0</accession>
<keyword evidence="2" id="KW-1185">Reference proteome</keyword>
<name>A0A2G8KFJ0_STIJA</name>
<dbReference type="Proteomes" id="UP000230750">
    <property type="component" value="Unassembled WGS sequence"/>
</dbReference>
<proteinExistence type="predicted"/>